<name>A0ABS6MP61_9GAMM</name>
<dbReference type="RefSeq" id="WP_217670920.1">
    <property type="nucleotide sequence ID" value="NZ_JAHRID010000008.1"/>
</dbReference>
<reference evidence="1 2" key="1">
    <citation type="submission" date="2021-06" db="EMBL/GenBank/DDBJ databases">
        <title>Rheinheimera indica sp. nov., isolated from deep-sea sediment.</title>
        <authorList>
            <person name="Wang Z."/>
            <person name="Zhang X.-Y."/>
        </authorList>
    </citation>
    <scope>NUCLEOTIDE SEQUENCE [LARGE SCALE GENOMIC DNA]</scope>
    <source>
        <strain evidence="1 2">SM2107</strain>
    </source>
</reference>
<proteinExistence type="predicted"/>
<evidence type="ECO:0000313" key="2">
    <source>
        <dbReference type="Proteomes" id="UP000704611"/>
    </source>
</evidence>
<keyword evidence="2" id="KW-1185">Reference proteome</keyword>
<protein>
    <submittedName>
        <fullName evidence="1">Uncharacterized protein</fullName>
    </submittedName>
</protein>
<comment type="caution">
    <text evidence="1">The sequence shown here is derived from an EMBL/GenBank/DDBJ whole genome shotgun (WGS) entry which is preliminary data.</text>
</comment>
<dbReference type="Proteomes" id="UP000704611">
    <property type="component" value="Unassembled WGS sequence"/>
</dbReference>
<evidence type="ECO:0000313" key="1">
    <source>
        <dbReference type="EMBL" id="MBV2130597.1"/>
    </source>
</evidence>
<accession>A0ABS6MP61</accession>
<organism evidence="1 2">
    <name type="scientific">Arsukibacterium indicum</name>
    <dbReference type="NCBI Taxonomy" id="2848612"/>
    <lineage>
        <taxon>Bacteria</taxon>
        <taxon>Pseudomonadati</taxon>
        <taxon>Pseudomonadota</taxon>
        <taxon>Gammaproteobacteria</taxon>
        <taxon>Chromatiales</taxon>
        <taxon>Chromatiaceae</taxon>
        <taxon>Arsukibacterium</taxon>
    </lineage>
</organism>
<dbReference type="EMBL" id="JAHRID010000008">
    <property type="protein sequence ID" value="MBV2130597.1"/>
    <property type="molecule type" value="Genomic_DNA"/>
</dbReference>
<sequence length="54" mass="6240">MNKNHVNMKKYHFLSSIKSPILSCIIGRPDVYIGMREQKIFQLGQTSKEDGNDE</sequence>
<gene>
    <name evidence="1" type="ORF">KQY15_15995</name>
</gene>